<evidence type="ECO:0000256" key="1">
    <source>
        <dbReference type="SAM" id="MobiDB-lite"/>
    </source>
</evidence>
<dbReference type="EMBL" id="JAESDN010000001">
    <property type="protein sequence ID" value="KAG7059239.1"/>
    <property type="molecule type" value="Genomic_DNA"/>
</dbReference>
<proteinExistence type="predicted"/>
<organism evidence="2 3">
    <name type="scientific">Colletotrichum scovillei</name>
    <dbReference type="NCBI Taxonomy" id="1209932"/>
    <lineage>
        <taxon>Eukaryota</taxon>
        <taxon>Fungi</taxon>
        <taxon>Dikarya</taxon>
        <taxon>Ascomycota</taxon>
        <taxon>Pezizomycotina</taxon>
        <taxon>Sordariomycetes</taxon>
        <taxon>Hypocreomycetidae</taxon>
        <taxon>Glomerellales</taxon>
        <taxon>Glomerellaceae</taxon>
        <taxon>Colletotrichum</taxon>
        <taxon>Colletotrichum acutatum species complex</taxon>
    </lineage>
</organism>
<keyword evidence="3" id="KW-1185">Reference proteome</keyword>
<comment type="caution">
    <text evidence="2">The sequence shown here is derived from an EMBL/GenBank/DDBJ whole genome shotgun (WGS) entry which is preliminary data.</text>
</comment>
<dbReference type="AlphaFoldDB" id="A0A9P7RJJ4"/>
<protein>
    <submittedName>
        <fullName evidence="2">MYND finger</fullName>
    </submittedName>
</protein>
<sequence length="53" mass="6021">MRPLPSRLVLRHRLPEGPSEDPQGFVQESWGEGSYQCLGPCDEQIPVFTTFTM</sequence>
<reference evidence="2" key="1">
    <citation type="submission" date="2021-05" db="EMBL/GenBank/DDBJ databases">
        <title>Comparative genomics of three Colletotrichum scovillei strains and genetic complementation revealed genes involved fungal growth and virulence on chili pepper.</title>
        <authorList>
            <person name="Hsieh D.-K."/>
            <person name="Chuang S.-C."/>
            <person name="Chen C.-Y."/>
            <person name="Chao Y.-T."/>
            <person name="Lu M.-Y.J."/>
            <person name="Lee M.-H."/>
            <person name="Shih M.-C."/>
        </authorList>
    </citation>
    <scope>NUCLEOTIDE SEQUENCE</scope>
    <source>
        <strain evidence="2">Coll-153</strain>
    </source>
</reference>
<feature type="non-terminal residue" evidence="2">
    <location>
        <position position="1"/>
    </location>
</feature>
<evidence type="ECO:0000313" key="3">
    <source>
        <dbReference type="Proteomes" id="UP000699042"/>
    </source>
</evidence>
<accession>A0A9P7RJJ4</accession>
<name>A0A9P7RJJ4_9PEZI</name>
<dbReference type="Proteomes" id="UP000699042">
    <property type="component" value="Unassembled WGS sequence"/>
</dbReference>
<evidence type="ECO:0000313" key="2">
    <source>
        <dbReference type="EMBL" id="KAG7059239.1"/>
    </source>
</evidence>
<feature type="region of interest" description="Disordered" evidence="1">
    <location>
        <begin position="1"/>
        <end position="24"/>
    </location>
</feature>
<gene>
    <name evidence="2" type="ORF">JMJ77_006605</name>
</gene>